<dbReference type="EMBL" id="QRBI01000131">
    <property type="protein sequence ID" value="RMC03183.1"/>
    <property type="molecule type" value="Genomic_DNA"/>
</dbReference>
<name>A0A3M0JQB9_HIRRU</name>
<protein>
    <submittedName>
        <fullName evidence="1">Uncharacterized protein</fullName>
    </submittedName>
</protein>
<evidence type="ECO:0000313" key="1">
    <source>
        <dbReference type="EMBL" id="RMC03183.1"/>
    </source>
</evidence>
<evidence type="ECO:0000313" key="2">
    <source>
        <dbReference type="Proteomes" id="UP000269221"/>
    </source>
</evidence>
<sequence length="98" mass="11121">MEVDSSFLIDACKESLGAFTQVRSKRRKATAVMWDRCKRSFTKREVKSSMAFRAQGRHFNVPEHHSLSKSISVSVDGKCQGLKHVSKQYSLTAESQRV</sequence>
<dbReference type="Proteomes" id="UP000269221">
    <property type="component" value="Unassembled WGS sequence"/>
</dbReference>
<keyword evidence="2" id="KW-1185">Reference proteome</keyword>
<reference evidence="1 2" key="1">
    <citation type="submission" date="2018-07" db="EMBL/GenBank/DDBJ databases">
        <title>A high quality draft genome assembly of the barn swallow (H. rustica rustica).</title>
        <authorList>
            <person name="Formenti G."/>
            <person name="Chiara M."/>
            <person name="Poveda L."/>
            <person name="Francoijs K.-J."/>
            <person name="Bonisoli-Alquati A."/>
            <person name="Canova L."/>
            <person name="Gianfranceschi L."/>
            <person name="Horner D.S."/>
            <person name="Saino N."/>
        </authorList>
    </citation>
    <scope>NUCLEOTIDE SEQUENCE [LARGE SCALE GENOMIC DNA]</scope>
    <source>
        <strain evidence="1">Chelidonia</strain>
        <tissue evidence="1">Blood</tissue>
    </source>
</reference>
<organism evidence="1 2">
    <name type="scientific">Hirundo rustica rustica</name>
    <dbReference type="NCBI Taxonomy" id="333673"/>
    <lineage>
        <taxon>Eukaryota</taxon>
        <taxon>Metazoa</taxon>
        <taxon>Chordata</taxon>
        <taxon>Craniata</taxon>
        <taxon>Vertebrata</taxon>
        <taxon>Euteleostomi</taxon>
        <taxon>Archelosauria</taxon>
        <taxon>Archosauria</taxon>
        <taxon>Dinosauria</taxon>
        <taxon>Saurischia</taxon>
        <taxon>Theropoda</taxon>
        <taxon>Coelurosauria</taxon>
        <taxon>Aves</taxon>
        <taxon>Neognathae</taxon>
        <taxon>Neoaves</taxon>
        <taxon>Telluraves</taxon>
        <taxon>Australaves</taxon>
        <taxon>Passeriformes</taxon>
        <taxon>Sylvioidea</taxon>
        <taxon>Hirundinidae</taxon>
        <taxon>Hirundo</taxon>
    </lineage>
</organism>
<gene>
    <name evidence="1" type="ORF">DUI87_20377</name>
</gene>
<comment type="caution">
    <text evidence="1">The sequence shown here is derived from an EMBL/GenBank/DDBJ whole genome shotgun (WGS) entry which is preliminary data.</text>
</comment>
<dbReference type="AlphaFoldDB" id="A0A3M0JQB9"/>
<accession>A0A3M0JQB9</accession>
<proteinExistence type="predicted"/>